<organism evidence="2 3">
    <name type="scientific">Mytilus coruscus</name>
    <name type="common">Sea mussel</name>
    <dbReference type="NCBI Taxonomy" id="42192"/>
    <lineage>
        <taxon>Eukaryota</taxon>
        <taxon>Metazoa</taxon>
        <taxon>Spiralia</taxon>
        <taxon>Lophotrochozoa</taxon>
        <taxon>Mollusca</taxon>
        <taxon>Bivalvia</taxon>
        <taxon>Autobranchia</taxon>
        <taxon>Pteriomorphia</taxon>
        <taxon>Mytilida</taxon>
        <taxon>Mytiloidea</taxon>
        <taxon>Mytilidae</taxon>
        <taxon>Mytilinae</taxon>
        <taxon>Mytilus</taxon>
    </lineage>
</organism>
<dbReference type="Proteomes" id="UP000507470">
    <property type="component" value="Unassembled WGS sequence"/>
</dbReference>
<dbReference type="InterPro" id="IPR041588">
    <property type="entry name" value="Integrase_H2C2"/>
</dbReference>
<dbReference type="InterPro" id="IPR001584">
    <property type="entry name" value="Integrase_cat-core"/>
</dbReference>
<dbReference type="OrthoDB" id="6141416at2759"/>
<sequence length="155" mass="18228">MKQRLRTKVWWPNIDRDIEQWCRQCYGCQLVSKPERPEPMQRSVLPSRPWEHLAADFLGPLPSGDLLFCVVDYYSRWTEIAVMKSTNAEKTVEALNKMFITHGLPISIKTDNGPQFISQYFKQYCEQNGINYHTVELHRYGPKPMEKSSDKIDLF</sequence>
<reference evidence="2 3" key="1">
    <citation type="submission" date="2020-06" db="EMBL/GenBank/DDBJ databases">
        <authorList>
            <person name="Li R."/>
            <person name="Bekaert M."/>
        </authorList>
    </citation>
    <scope>NUCLEOTIDE SEQUENCE [LARGE SCALE GENOMIC DNA]</scope>
    <source>
        <strain evidence="3">wild</strain>
    </source>
</reference>
<proteinExistence type="predicted"/>
<dbReference type="AlphaFoldDB" id="A0A6J8BNU1"/>
<evidence type="ECO:0000259" key="1">
    <source>
        <dbReference type="PROSITE" id="PS50994"/>
    </source>
</evidence>
<dbReference type="EMBL" id="CACVKT020003742">
    <property type="protein sequence ID" value="CAC5385615.1"/>
    <property type="molecule type" value="Genomic_DNA"/>
</dbReference>
<dbReference type="PROSITE" id="PS50994">
    <property type="entry name" value="INTEGRASE"/>
    <property type="match status" value="1"/>
</dbReference>
<feature type="domain" description="Integrase catalytic" evidence="1">
    <location>
        <begin position="45"/>
        <end position="155"/>
    </location>
</feature>
<dbReference type="GO" id="GO:0015074">
    <property type="term" value="P:DNA integration"/>
    <property type="evidence" value="ECO:0007669"/>
    <property type="project" value="InterPro"/>
</dbReference>
<dbReference type="GO" id="GO:0003676">
    <property type="term" value="F:nucleic acid binding"/>
    <property type="evidence" value="ECO:0007669"/>
    <property type="project" value="InterPro"/>
</dbReference>
<evidence type="ECO:0000313" key="3">
    <source>
        <dbReference type="Proteomes" id="UP000507470"/>
    </source>
</evidence>
<accession>A0A6J8BNU1</accession>
<dbReference type="Gene3D" id="1.10.340.70">
    <property type="match status" value="1"/>
</dbReference>
<dbReference type="Pfam" id="PF00665">
    <property type="entry name" value="rve"/>
    <property type="match status" value="1"/>
</dbReference>
<dbReference type="Pfam" id="PF17921">
    <property type="entry name" value="Integrase_H2C2"/>
    <property type="match status" value="1"/>
</dbReference>
<dbReference type="SUPFAM" id="SSF53098">
    <property type="entry name" value="Ribonuclease H-like"/>
    <property type="match status" value="1"/>
</dbReference>
<protein>
    <recommendedName>
        <fullName evidence="1">Integrase catalytic domain-containing protein</fullName>
    </recommendedName>
</protein>
<dbReference type="InterPro" id="IPR050951">
    <property type="entry name" value="Retrovirus_Pol_polyprotein"/>
</dbReference>
<keyword evidence="3" id="KW-1185">Reference proteome</keyword>
<name>A0A6J8BNU1_MYTCO</name>
<gene>
    <name evidence="2" type="ORF">MCOR_21133</name>
</gene>
<dbReference type="InterPro" id="IPR012337">
    <property type="entry name" value="RNaseH-like_sf"/>
</dbReference>
<dbReference type="PANTHER" id="PTHR37984:SF11">
    <property type="entry name" value="INTEGRASE CATALYTIC DOMAIN-CONTAINING PROTEIN"/>
    <property type="match status" value="1"/>
</dbReference>
<evidence type="ECO:0000313" key="2">
    <source>
        <dbReference type="EMBL" id="CAC5385615.1"/>
    </source>
</evidence>
<dbReference type="Gene3D" id="3.30.420.10">
    <property type="entry name" value="Ribonuclease H-like superfamily/Ribonuclease H"/>
    <property type="match status" value="1"/>
</dbReference>
<dbReference type="PANTHER" id="PTHR37984">
    <property type="entry name" value="PROTEIN CBG26694"/>
    <property type="match status" value="1"/>
</dbReference>
<dbReference type="InterPro" id="IPR036397">
    <property type="entry name" value="RNaseH_sf"/>
</dbReference>